<keyword evidence="1" id="KW-0812">Transmembrane</keyword>
<name>A0A165IY44_9BASI</name>
<protein>
    <submittedName>
        <fullName evidence="2">Uncharacterized protein</fullName>
    </submittedName>
</protein>
<keyword evidence="1" id="KW-1133">Transmembrane helix</keyword>
<evidence type="ECO:0000313" key="3">
    <source>
        <dbReference type="Proteomes" id="UP000076842"/>
    </source>
</evidence>
<keyword evidence="3" id="KW-1185">Reference proteome</keyword>
<keyword evidence="1" id="KW-0472">Membrane</keyword>
<evidence type="ECO:0000256" key="1">
    <source>
        <dbReference type="SAM" id="Phobius"/>
    </source>
</evidence>
<evidence type="ECO:0000313" key="2">
    <source>
        <dbReference type="EMBL" id="KZT61123.1"/>
    </source>
</evidence>
<gene>
    <name evidence="2" type="ORF">CALCODRAFT_480085</name>
</gene>
<proteinExistence type="predicted"/>
<dbReference type="InParanoid" id="A0A165IY44"/>
<dbReference type="Proteomes" id="UP000076842">
    <property type="component" value="Unassembled WGS sequence"/>
</dbReference>
<accession>A0A165IY44</accession>
<reference evidence="2 3" key="1">
    <citation type="journal article" date="2016" name="Mol. Biol. Evol.">
        <title>Comparative Genomics of Early-Diverging Mushroom-Forming Fungi Provides Insights into the Origins of Lignocellulose Decay Capabilities.</title>
        <authorList>
            <person name="Nagy L.G."/>
            <person name="Riley R."/>
            <person name="Tritt A."/>
            <person name="Adam C."/>
            <person name="Daum C."/>
            <person name="Floudas D."/>
            <person name="Sun H."/>
            <person name="Yadav J.S."/>
            <person name="Pangilinan J."/>
            <person name="Larsson K.H."/>
            <person name="Matsuura K."/>
            <person name="Barry K."/>
            <person name="Labutti K."/>
            <person name="Kuo R."/>
            <person name="Ohm R.A."/>
            <person name="Bhattacharya S.S."/>
            <person name="Shirouzu T."/>
            <person name="Yoshinaga Y."/>
            <person name="Martin F.M."/>
            <person name="Grigoriev I.V."/>
            <person name="Hibbett D.S."/>
        </authorList>
    </citation>
    <scope>NUCLEOTIDE SEQUENCE [LARGE SCALE GENOMIC DNA]</scope>
    <source>
        <strain evidence="2 3">HHB12733</strain>
    </source>
</reference>
<dbReference type="EMBL" id="KV423925">
    <property type="protein sequence ID" value="KZT61123.1"/>
    <property type="molecule type" value="Genomic_DNA"/>
</dbReference>
<organism evidence="2 3">
    <name type="scientific">Calocera cornea HHB12733</name>
    <dbReference type="NCBI Taxonomy" id="1353952"/>
    <lineage>
        <taxon>Eukaryota</taxon>
        <taxon>Fungi</taxon>
        <taxon>Dikarya</taxon>
        <taxon>Basidiomycota</taxon>
        <taxon>Agaricomycotina</taxon>
        <taxon>Dacrymycetes</taxon>
        <taxon>Dacrymycetales</taxon>
        <taxon>Dacrymycetaceae</taxon>
        <taxon>Calocera</taxon>
    </lineage>
</organism>
<dbReference type="AlphaFoldDB" id="A0A165IY44"/>
<sequence>MLIGQDWIQTCLCPDDSLSGQWNFFLRNHGQYITTTELENLTCSINPYLGNATSSYESQTLQYTTVIGPDYRSSPDVSIIGALLLLLPQIVHLSQNQQGNAVADNVLDALLSQGFTLGNTLGNTSQNLDFYLMGAYESIWQNFLLGWIEYTITCLRREYSPAVNPLNDPASWRITGQLTGKPYGWDFVPLNILFLTPILLVSAVTVSLLLWALHGRRTTDLVGTHDLTDAVTLLLAGATCHENLRNRIEEAGKERGDVLEDRTVREIRVIFRAGRLARDAE</sequence>
<dbReference type="STRING" id="1353952.A0A165IY44"/>
<feature type="transmembrane region" description="Helical" evidence="1">
    <location>
        <begin position="192"/>
        <end position="213"/>
    </location>
</feature>